<reference evidence="1" key="1">
    <citation type="submission" date="2022-08" db="EMBL/GenBank/DDBJ databases">
        <title>Genome sequencing of Pelomonas sp. UHG3.</title>
        <authorList>
            <person name="So Y."/>
        </authorList>
    </citation>
    <scope>NUCLEOTIDE SEQUENCE</scope>
    <source>
        <strain evidence="1">UHG3</strain>
    </source>
</reference>
<accession>A0ACC6CC15</accession>
<name>A0ACC6CC15_9BURK</name>
<evidence type="ECO:0000313" key="2">
    <source>
        <dbReference type="Proteomes" id="UP001076464"/>
    </source>
</evidence>
<proteinExistence type="predicted"/>
<comment type="caution">
    <text evidence="1">The sequence shown here is derived from an EMBL/GenBank/DDBJ whole genome shotgun (WGS) entry which is preliminary data.</text>
</comment>
<gene>
    <name evidence="1" type="ORF">NYO99_13255</name>
</gene>
<organism evidence="1 2">
    <name type="scientific">Roseateles hydrophilus</name>
    <dbReference type="NCBI Taxonomy" id="2975054"/>
    <lineage>
        <taxon>Bacteria</taxon>
        <taxon>Pseudomonadati</taxon>
        <taxon>Pseudomonadota</taxon>
        <taxon>Betaproteobacteria</taxon>
        <taxon>Burkholderiales</taxon>
        <taxon>Sphaerotilaceae</taxon>
        <taxon>Roseateles</taxon>
    </lineage>
</organism>
<evidence type="ECO:0000313" key="1">
    <source>
        <dbReference type="EMBL" id="MCY4745946.1"/>
    </source>
</evidence>
<dbReference type="Proteomes" id="UP001076464">
    <property type="component" value="Unassembled WGS sequence"/>
</dbReference>
<sequence length="839" mass="85922">MKKTFAVITPALIPSALATLLTACGGGGSSSPAEPPKPAAVVVTPAADTATLPWNLPGTIKVLANDTASRGALTLSAVGTPANGTAKLVGNDVEYTPKADFVGTDTFSYTAKAEDGVTANGTVTLTVQAALTLKGVVTDGPIANAAVTAKVGTQSFTTTADAQGAYSLAVTTSTPADAVQLSANGVGAQSHVKLTATLGDLASLYKQADKAGVLAGAGVTHYSTALAALLADANAGQAPATVAKAAELGRSVAPERLLELATAIKLVVDKGVPLPSGVADTAALVSSPGSSAALKAFIAQQQASNATQLATTRDEVLTATGVPGQGFAPTVATHRFFYDLLLGTSGTAIQAVFQPDGTGRLATQDGDASGKWSFDATQGDVVFSLDVPRSLTATVIDAATGQSYELRQDIDLYRFKQLSGDAASGAALVQMRAKTEILSGSRKGETKTVWSNALRRFMPQAQMTPFKASEFSAGMKFAGIAPLADIGLSVNARSGADILELTGAATARLLRSGEQLAWKVGDDGALVISQGDLERRYYDLGLPDAFNVIKWLAVKTLRAGALQSVDVLPATSLDDGGFVGTLLGPRWAAQLGRVTPSGVGAGQDYVFQQDGSGQRITVNLVNGTETAQNLRWTADWARGSALISMLNSNGTVSSAREWRPLNSDATGSCFSVLEQLRNAQGVASGPWRLNVLTRDRCSGGSTAPTTPAALGTLVSSNGEKFALRVSLTLDAKGLITGGDYDFHTTKGTLTPCTATPDNTGPNGTCFGSNNRISTSSQSGAIPRTGTTTAITLDVGPDSWGYRFTGTLTGKVWSGSFTKASTANSAYTDTGTFSVEVSIP</sequence>
<dbReference type="EMBL" id="JAPPUY010000003">
    <property type="protein sequence ID" value="MCY4745946.1"/>
    <property type="molecule type" value="Genomic_DNA"/>
</dbReference>
<protein>
    <submittedName>
        <fullName evidence="1">Ig-like domain-containing protein</fullName>
    </submittedName>
</protein>
<keyword evidence="2" id="KW-1185">Reference proteome</keyword>